<reference evidence="1" key="2">
    <citation type="journal article" date="2015" name="Data Brief">
        <title>Shoot transcriptome of the giant reed, Arundo donax.</title>
        <authorList>
            <person name="Barrero R.A."/>
            <person name="Guerrero F.D."/>
            <person name="Moolhuijzen P."/>
            <person name="Goolsby J.A."/>
            <person name="Tidwell J."/>
            <person name="Bellgard S.E."/>
            <person name="Bellgard M.I."/>
        </authorList>
    </citation>
    <scope>NUCLEOTIDE SEQUENCE</scope>
    <source>
        <tissue evidence="1">Shoot tissue taken approximately 20 cm above the soil surface</tissue>
    </source>
</reference>
<evidence type="ECO:0000313" key="1">
    <source>
        <dbReference type="EMBL" id="JAD59745.1"/>
    </source>
</evidence>
<dbReference type="EMBL" id="GBRH01238150">
    <property type="protein sequence ID" value="JAD59745.1"/>
    <property type="molecule type" value="Transcribed_RNA"/>
</dbReference>
<accession>A0A0A9BET6</accession>
<dbReference type="AlphaFoldDB" id="A0A0A9BET6"/>
<name>A0A0A9BET6_ARUDO</name>
<sequence>MRFFIFPPLCLTFSSHEANALFHISFPCVSQSHLMKPPFMEIAT</sequence>
<organism evidence="1">
    <name type="scientific">Arundo donax</name>
    <name type="common">Giant reed</name>
    <name type="synonym">Donax arundinaceus</name>
    <dbReference type="NCBI Taxonomy" id="35708"/>
    <lineage>
        <taxon>Eukaryota</taxon>
        <taxon>Viridiplantae</taxon>
        <taxon>Streptophyta</taxon>
        <taxon>Embryophyta</taxon>
        <taxon>Tracheophyta</taxon>
        <taxon>Spermatophyta</taxon>
        <taxon>Magnoliopsida</taxon>
        <taxon>Liliopsida</taxon>
        <taxon>Poales</taxon>
        <taxon>Poaceae</taxon>
        <taxon>PACMAD clade</taxon>
        <taxon>Arundinoideae</taxon>
        <taxon>Arundineae</taxon>
        <taxon>Arundo</taxon>
    </lineage>
</organism>
<protein>
    <submittedName>
        <fullName evidence="1">Uncharacterized protein</fullName>
    </submittedName>
</protein>
<reference evidence="1" key="1">
    <citation type="submission" date="2014-09" db="EMBL/GenBank/DDBJ databases">
        <authorList>
            <person name="Magalhaes I.L.F."/>
            <person name="Oliveira U."/>
            <person name="Santos F.R."/>
            <person name="Vidigal T.H.D.A."/>
            <person name="Brescovit A.D."/>
            <person name="Santos A.J."/>
        </authorList>
    </citation>
    <scope>NUCLEOTIDE SEQUENCE</scope>
    <source>
        <tissue evidence="1">Shoot tissue taken approximately 20 cm above the soil surface</tissue>
    </source>
</reference>
<proteinExistence type="predicted"/>